<name>A0ABW7Z6R5_9ACTN</name>
<evidence type="ECO:0000256" key="5">
    <source>
        <dbReference type="SAM" id="MobiDB-lite"/>
    </source>
</evidence>
<dbReference type="Pfam" id="PF00589">
    <property type="entry name" value="Phage_integrase"/>
    <property type="match status" value="1"/>
</dbReference>
<dbReference type="Pfam" id="PF02899">
    <property type="entry name" value="Phage_int_SAM_1"/>
    <property type="match status" value="1"/>
</dbReference>
<dbReference type="RefSeq" id="WP_397089638.1">
    <property type="nucleotide sequence ID" value="NZ_JBITGY010000013.1"/>
</dbReference>
<keyword evidence="2 4" id="KW-0238">DNA-binding</keyword>
<dbReference type="Gene3D" id="1.10.443.10">
    <property type="entry name" value="Intergrase catalytic core"/>
    <property type="match status" value="1"/>
</dbReference>
<evidence type="ECO:0000313" key="8">
    <source>
        <dbReference type="EMBL" id="MFI6503873.1"/>
    </source>
</evidence>
<dbReference type="PANTHER" id="PTHR34605:SF3">
    <property type="entry name" value="P CELL-TYPE AGGLUTINATION PROTEIN MAP4-LIKE-RELATED"/>
    <property type="match status" value="1"/>
</dbReference>
<evidence type="ECO:0000256" key="4">
    <source>
        <dbReference type="PROSITE-ProRule" id="PRU01248"/>
    </source>
</evidence>
<dbReference type="CDD" id="cd00799">
    <property type="entry name" value="INT_Cre_C"/>
    <property type="match status" value="1"/>
</dbReference>
<accession>A0ABW7Z6R5</accession>
<keyword evidence="1" id="KW-0229">DNA integration</keyword>
<dbReference type="PROSITE" id="PS51898">
    <property type="entry name" value="TYR_RECOMBINASE"/>
    <property type="match status" value="1"/>
</dbReference>
<dbReference type="PANTHER" id="PTHR34605">
    <property type="entry name" value="PHAGE_INTEGRASE DOMAIN-CONTAINING PROTEIN"/>
    <property type="match status" value="1"/>
</dbReference>
<dbReference type="InterPro" id="IPR052925">
    <property type="entry name" value="Phage_Integrase-like_Recomb"/>
</dbReference>
<dbReference type="Proteomes" id="UP001612741">
    <property type="component" value="Unassembled WGS sequence"/>
</dbReference>
<dbReference type="InterPro" id="IPR002104">
    <property type="entry name" value="Integrase_catalytic"/>
</dbReference>
<dbReference type="SUPFAM" id="SSF56349">
    <property type="entry name" value="DNA breaking-rejoining enzymes"/>
    <property type="match status" value="1"/>
</dbReference>
<evidence type="ECO:0000313" key="9">
    <source>
        <dbReference type="Proteomes" id="UP001612741"/>
    </source>
</evidence>
<protein>
    <submittedName>
        <fullName evidence="8">Tyrosine-type recombinase/integrase</fullName>
    </submittedName>
</protein>
<proteinExistence type="predicted"/>
<dbReference type="PROSITE" id="PS51900">
    <property type="entry name" value="CB"/>
    <property type="match status" value="1"/>
</dbReference>
<evidence type="ECO:0000256" key="3">
    <source>
        <dbReference type="ARBA" id="ARBA00023172"/>
    </source>
</evidence>
<feature type="domain" description="Core-binding (CB)" evidence="7">
    <location>
        <begin position="25"/>
        <end position="105"/>
    </location>
</feature>
<evidence type="ECO:0000259" key="6">
    <source>
        <dbReference type="PROSITE" id="PS51898"/>
    </source>
</evidence>
<dbReference type="InterPro" id="IPR044068">
    <property type="entry name" value="CB"/>
</dbReference>
<sequence>MENHMSAADGTELAPRPAAASSAEHTLDGAAARLVEDGLAANTRIAYARDFAAYAAWCEQSGRTMLPASAATLANYVAHLAAQRYAPSTIDRALACVLAAHDHAHLAKPSTMAARLALRAYRRDRAQLGHRPRRSPAITVDRLRAMVTALPADTPTGLRDRAILVLGFALMGRRSEISDVDIDDLTVTTEGLEVFIPLSKTDQDAHGETVAIPYGSHPDTCPVRVAHAWLAVLAEHGITTGALFHPVDRHGRIGDHNRTTAGRGRRARLSPQAINLIVKRAATAACLEHADTYTAHGLRAGGATSAAKAGAPMSAITRHGRWADGSPVVASYIRQADKWNDNPLRGIGL</sequence>
<feature type="region of interest" description="Disordered" evidence="5">
    <location>
        <begin position="1"/>
        <end position="22"/>
    </location>
</feature>
<dbReference type="EMBL" id="JBITGY010000013">
    <property type="protein sequence ID" value="MFI6503873.1"/>
    <property type="molecule type" value="Genomic_DNA"/>
</dbReference>
<evidence type="ECO:0000259" key="7">
    <source>
        <dbReference type="PROSITE" id="PS51900"/>
    </source>
</evidence>
<organism evidence="8 9">
    <name type="scientific">Nonomuraea typhae</name>
    <dbReference type="NCBI Taxonomy" id="2603600"/>
    <lineage>
        <taxon>Bacteria</taxon>
        <taxon>Bacillati</taxon>
        <taxon>Actinomycetota</taxon>
        <taxon>Actinomycetes</taxon>
        <taxon>Streptosporangiales</taxon>
        <taxon>Streptosporangiaceae</taxon>
        <taxon>Nonomuraea</taxon>
    </lineage>
</organism>
<dbReference type="InterPro" id="IPR011010">
    <property type="entry name" value="DNA_brk_join_enz"/>
</dbReference>
<dbReference type="InterPro" id="IPR010998">
    <property type="entry name" value="Integrase_recombinase_N"/>
</dbReference>
<evidence type="ECO:0000256" key="1">
    <source>
        <dbReference type="ARBA" id="ARBA00022908"/>
    </source>
</evidence>
<keyword evidence="9" id="KW-1185">Reference proteome</keyword>
<feature type="domain" description="Tyr recombinase" evidence="6">
    <location>
        <begin position="133"/>
        <end position="345"/>
    </location>
</feature>
<dbReference type="SUPFAM" id="SSF47823">
    <property type="entry name" value="lambda integrase-like, N-terminal domain"/>
    <property type="match status" value="1"/>
</dbReference>
<evidence type="ECO:0000256" key="2">
    <source>
        <dbReference type="ARBA" id="ARBA00023125"/>
    </source>
</evidence>
<comment type="caution">
    <text evidence="8">The sequence shown here is derived from an EMBL/GenBank/DDBJ whole genome shotgun (WGS) entry which is preliminary data.</text>
</comment>
<dbReference type="InterPro" id="IPR013762">
    <property type="entry name" value="Integrase-like_cat_sf"/>
</dbReference>
<dbReference type="Gene3D" id="1.10.150.130">
    <property type="match status" value="1"/>
</dbReference>
<gene>
    <name evidence="8" type="ORF">ACIBG2_41255</name>
</gene>
<dbReference type="InterPro" id="IPR004107">
    <property type="entry name" value="Integrase_SAM-like_N"/>
</dbReference>
<keyword evidence="3" id="KW-0233">DNA recombination</keyword>
<reference evidence="8 9" key="1">
    <citation type="submission" date="2024-10" db="EMBL/GenBank/DDBJ databases">
        <title>The Natural Products Discovery Center: Release of the First 8490 Sequenced Strains for Exploring Actinobacteria Biosynthetic Diversity.</title>
        <authorList>
            <person name="Kalkreuter E."/>
            <person name="Kautsar S.A."/>
            <person name="Yang D."/>
            <person name="Bader C.D."/>
            <person name="Teijaro C.N."/>
            <person name="Fluegel L."/>
            <person name="Davis C.M."/>
            <person name="Simpson J.R."/>
            <person name="Lauterbach L."/>
            <person name="Steele A.D."/>
            <person name="Gui C."/>
            <person name="Meng S."/>
            <person name="Li G."/>
            <person name="Viehrig K."/>
            <person name="Ye F."/>
            <person name="Su P."/>
            <person name="Kiefer A.F."/>
            <person name="Nichols A."/>
            <person name="Cepeda A.J."/>
            <person name="Yan W."/>
            <person name="Fan B."/>
            <person name="Jiang Y."/>
            <person name="Adhikari A."/>
            <person name="Zheng C.-J."/>
            <person name="Schuster L."/>
            <person name="Cowan T.M."/>
            <person name="Smanski M.J."/>
            <person name="Chevrette M.G."/>
            <person name="De Carvalho L.P.S."/>
            <person name="Shen B."/>
        </authorList>
    </citation>
    <scope>NUCLEOTIDE SEQUENCE [LARGE SCALE GENOMIC DNA]</scope>
    <source>
        <strain evidence="8 9">NPDC050545</strain>
    </source>
</reference>